<dbReference type="AlphaFoldDB" id="A0AAN6Y0R7"/>
<comment type="caution">
    <text evidence="2">The sequence shown here is derived from an EMBL/GenBank/DDBJ whole genome shotgun (WGS) entry which is preliminary data.</text>
</comment>
<keyword evidence="3" id="KW-1185">Reference proteome</keyword>
<evidence type="ECO:0000313" key="2">
    <source>
        <dbReference type="EMBL" id="KAK4210469.1"/>
    </source>
</evidence>
<name>A0AAN6Y0R7_9PEZI</name>
<sequence>MQINSILVSFSLFATAILASPAALSPRGGDHTATIFSGNSCTGTAIQSEENFGCGGVCFSVGQDINSILLNQATTGNPKPTADLWSGNDCDGTKVGHAGIFSGQNAGCTTLSSPARSYFLFFNC</sequence>
<evidence type="ECO:0000256" key="1">
    <source>
        <dbReference type="SAM" id="SignalP"/>
    </source>
</evidence>
<protein>
    <submittedName>
        <fullName evidence="2">Uncharacterized protein</fullName>
    </submittedName>
</protein>
<evidence type="ECO:0000313" key="3">
    <source>
        <dbReference type="Proteomes" id="UP001301769"/>
    </source>
</evidence>
<dbReference type="EMBL" id="MU858174">
    <property type="protein sequence ID" value="KAK4210469.1"/>
    <property type="molecule type" value="Genomic_DNA"/>
</dbReference>
<feature type="signal peptide" evidence="1">
    <location>
        <begin position="1"/>
        <end position="19"/>
    </location>
</feature>
<reference evidence="2" key="2">
    <citation type="submission" date="2023-05" db="EMBL/GenBank/DDBJ databases">
        <authorList>
            <consortium name="Lawrence Berkeley National Laboratory"/>
            <person name="Steindorff A."/>
            <person name="Hensen N."/>
            <person name="Bonometti L."/>
            <person name="Westerberg I."/>
            <person name="Brannstrom I.O."/>
            <person name="Guillou S."/>
            <person name="Cros-Aarteil S."/>
            <person name="Calhoun S."/>
            <person name="Haridas S."/>
            <person name="Kuo A."/>
            <person name="Mondo S."/>
            <person name="Pangilinan J."/>
            <person name="Riley R."/>
            <person name="Labutti K."/>
            <person name="Andreopoulos B."/>
            <person name="Lipzen A."/>
            <person name="Chen C."/>
            <person name="Yanf M."/>
            <person name="Daum C."/>
            <person name="Ng V."/>
            <person name="Clum A."/>
            <person name="Ohm R."/>
            <person name="Martin F."/>
            <person name="Silar P."/>
            <person name="Natvig D."/>
            <person name="Lalanne C."/>
            <person name="Gautier V."/>
            <person name="Ament-Velasquez S.L."/>
            <person name="Kruys A."/>
            <person name="Hutchinson M.I."/>
            <person name="Powell A.J."/>
            <person name="Barry K."/>
            <person name="Miller A.N."/>
            <person name="Grigoriev I.V."/>
            <person name="Debuchy R."/>
            <person name="Gladieux P."/>
            <person name="Thoren M.H."/>
            <person name="Johannesson H."/>
        </authorList>
    </citation>
    <scope>NUCLEOTIDE SEQUENCE</scope>
    <source>
        <strain evidence="2">PSN293</strain>
    </source>
</reference>
<feature type="chain" id="PRO_5042906401" evidence="1">
    <location>
        <begin position="20"/>
        <end position="124"/>
    </location>
</feature>
<organism evidence="2 3">
    <name type="scientific">Rhypophila decipiens</name>
    <dbReference type="NCBI Taxonomy" id="261697"/>
    <lineage>
        <taxon>Eukaryota</taxon>
        <taxon>Fungi</taxon>
        <taxon>Dikarya</taxon>
        <taxon>Ascomycota</taxon>
        <taxon>Pezizomycotina</taxon>
        <taxon>Sordariomycetes</taxon>
        <taxon>Sordariomycetidae</taxon>
        <taxon>Sordariales</taxon>
        <taxon>Naviculisporaceae</taxon>
        <taxon>Rhypophila</taxon>
    </lineage>
</organism>
<gene>
    <name evidence="2" type="ORF">QBC37DRAFT_34656</name>
</gene>
<accession>A0AAN6Y0R7</accession>
<reference evidence="2" key="1">
    <citation type="journal article" date="2023" name="Mol. Phylogenet. Evol.">
        <title>Genome-scale phylogeny and comparative genomics of the fungal order Sordariales.</title>
        <authorList>
            <person name="Hensen N."/>
            <person name="Bonometti L."/>
            <person name="Westerberg I."/>
            <person name="Brannstrom I.O."/>
            <person name="Guillou S."/>
            <person name="Cros-Aarteil S."/>
            <person name="Calhoun S."/>
            <person name="Haridas S."/>
            <person name="Kuo A."/>
            <person name="Mondo S."/>
            <person name="Pangilinan J."/>
            <person name="Riley R."/>
            <person name="LaButti K."/>
            <person name="Andreopoulos B."/>
            <person name="Lipzen A."/>
            <person name="Chen C."/>
            <person name="Yan M."/>
            <person name="Daum C."/>
            <person name="Ng V."/>
            <person name="Clum A."/>
            <person name="Steindorff A."/>
            <person name="Ohm R.A."/>
            <person name="Martin F."/>
            <person name="Silar P."/>
            <person name="Natvig D.O."/>
            <person name="Lalanne C."/>
            <person name="Gautier V."/>
            <person name="Ament-Velasquez S.L."/>
            <person name="Kruys A."/>
            <person name="Hutchinson M.I."/>
            <person name="Powell A.J."/>
            <person name="Barry K."/>
            <person name="Miller A.N."/>
            <person name="Grigoriev I.V."/>
            <person name="Debuchy R."/>
            <person name="Gladieux P."/>
            <person name="Hiltunen Thoren M."/>
            <person name="Johannesson H."/>
        </authorList>
    </citation>
    <scope>NUCLEOTIDE SEQUENCE</scope>
    <source>
        <strain evidence="2">PSN293</strain>
    </source>
</reference>
<proteinExistence type="predicted"/>
<keyword evidence="1" id="KW-0732">Signal</keyword>
<dbReference type="Proteomes" id="UP001301769">
    <property type="component" value="Unassembled WGS sequence"/>
</dbReference>